<dbReference type="AlphaFoldDB" id="A0A163MPQ3"/>
<dbReference type="InParanoid" id="A0A163MPQ3"/>
<dbReference type="SUPFAM" id="SSF54928">
    <property type="entry name" value="RNA-binding domain, RBD"/>
    <property type="match status" value="1"/>
</dbReference>
<feature type="compositionally biased region" description="Low complexity" evidence="2">
    <location>
        <begin position="208"/>
        <end position="244"/>
    </location>
</feature>
<sequence length="244" mass="27591">MGTTLFVAGFGSNTRARDLAYEFERCDIPAPKTFSAKPYAFVEFANSRDAEDSYNEMHGRHIDGYTISVQWARNAPSSSWRFDRSPKRRPRSPSPRSMPPHPPYGRNRSRSPYGSVRGRSPPPIHGYPGAGHPRQHHPHSYHHHPPPLRRGRSPPRDMPRRHAHPYARDDRSRSPPPGTVGRHSADYPPYPLASSSCRPPSIERRSSRSPSPSAVYHYRSGIPSRSPSSQRRSISPRRSPSPDQ</sequence>
<dbReference type="PANTHER" id="PTHR23147">
    <property type="entry name" value="SERINE/ARGININE RICH SPLICING FACTOR"/>
    <property type="match status" value="1"/>
</dbReference>
<feature type="compositionally biased region" description="Pro residues" evidence="2">
    <location>
        <begin position="92"/>
        <end position="103"/>
    </location>
</feature>
<dbReference type="FunCoup" id="A0A163MPQ3">
    <property type="interactions" value="107"/>
</dbReference>
<dbReference type="GO" id="GO:0003723">
    <property type="term" value="F:RNA binding"/>
    <property type="evidence" value="ECO:0007669"/>
    <property type="project" value="UniProtKB-UniRule"/>
</dbReference>
<reference evidence="4" key="1">
    <citation type="submission" date="2016-04" db="EMBL/GenBank/DDBJ databases">
        <authorList>
            <person name="Evans L.H."/>
            <person name="Alamgir A."/>
            <person name="Owens N."/>
            <person name="Weber N.D."/>
            <person name="Virtaneva K."/>
            <person name="Barbian K."/>
            <person name="Babar A."/>
            <person name="Rosenke K."/>
        </authorList>
    </citation>
    <scope>NUCLEOTIDE SEQUENCE [LARGE SCALE GENOMIC DNA]</scope>
    <source>
        <strain evidence="4">CBS 101.48</strain>
    </source>
</reference>
<organism evidence="4">
    <name type="scientific">Absidia glauca</name>
    <name type="common">Pin mould</name>
    <dbReference type="NCBI Taxonomy" id="4829"/>
    <lineage>
        <taxon>Eukaryota</taxon>
        <taxon>Fungi</taxon>
        <taxon>Fungi incertae sedis</taxon>
        <taxon>Mucoromycota</taxon>
        <taxon>Mucoromycotina</taxon>
        <taxon>Mucoromycetes</taxon>
        <taxon>Mucorales</taxon>
        <taxon>Cunninghamellaceae</taxon>
        <taxon>Absidia</taxon>
    </lineage>
</organism>
<dbReference type="OrthoDB" id="5970at2759"/>
<feature type="region of interest" description="Disordered" evidence="2">
    <location>
        <begin position="76"/>
        <end position="244"/>
    </location>
</feature>
<evidence type="ECO:0000313" key="4">
    <source>
        <dbReference type="EMBL" id="SAM07321.1"/>
    </source>
</evidence>
<name>A0A163MPQ3_ABSGL</name>
<dbReference type="PROSITE" id="PS50102">
    <property type="entry name" value="RRM"/>
    <property type="match status" value="1"/>
</dbReference>
<dbReference type="InterPro" id="IPR035979">
    <property type="entry name" value="RBD_domain_sf"/>
</dbReference>
<dbReference type="SMART" id="SM00360">
    <property type="entry name" value="RRM"/>
    <property type="match status" value="1"/>
</dbReference>
<dbReference type="Pfam" id="PF00076">
    <property type="entry name" value="RRM_1"/>
    <property type="match status" value="1"/>
</dbReference>
<evidence type="ECO:0000313" key="5">
    <source>
        <dbReference type="Proteomes" id="UP000078561"/>
    </source>
</evidence>
<dbReference type="EMBL" id="LT554740">
    <property type="protein sequence ID" value="SAM07321.1"/>
    <property type="molecule type" value="Genomic_DNA"/>
</dbReference>
<protein>
    <recommendedName>
        <fullName evidence="3">RRM domain-containing protein</fullName>
    </recommendedName>
</protein>
<keyword evidence="1" id="KW-0694">RNA-binding</keyword>
<dbReference type="Gene3D" id="3.30.70.330">
    <property type="match status" value="1"/>
</dbReference>
<evidence type="ECO:0000256" key="2">
    <source>
        <dbReference type="SAM" id="MobiDB-lite"/>
    </source>
</evidence>
<keyword evidence="5" id="KW-1185">Reference proteome</keyword>
<evidence type="ECO:0000259" key="3">
    <source>
        <dbReference type="PROSITE" id="PS50102"/>
    </source>
</evidence>
<feature type="compositionally biased region" description="Basic and acidic residues" evidence="2">
    <location>
        <begin position="154"/>
        <end position="173"/>
    </location>
</feature>
<proteinExistence type="predicted"/>
<gene>
    <name evidence="4" type="primary">ABSGL_12962.1 scaffold 13554</name>
</gene>
<dbReference type="InterPro" id="IPR050907">
    <property type="entry name" value="SRSF"/>
</dbReference>
<dbReference type="InterPro" id="IPR012677">
    <property type="entry name" value="Nucleotide-bd_a/b_plait_sf"/>
</dbReference>
<accession>A0A163MPQ3</accession>
<dbReference type="Proteomes" id="UP000078561">
    <property type="component" value="Unassembled WGS sequence"/>
</dbReference>
<evidence type="ECO:0000256" key="1">
    <source>
        <dbReference type="PROSITE-ProRule" id="PRU00176"/>
    </source>
</evidence>
<feature type="domain" description="RRM" evidence="3">
    <location>
        <begin position="3"/>
        <end position="74"/>
    </location>
</feature>
<dbReference type="InterPro" id="IPR000504">
    <property type="entry name" value="RRM_dom"/>
</dbReference>
<dbReference type="STRING" id="4829.A0A163MPQ3"/>
<feature type="compositionally biased region" description="Basic residues" evidence="2">
    <location>
        <begin position="133"/>
        <end position="153"/>
    </location>
</feature>